<keyword evidence="2" id="KW-1185">Reference proteome</keyword>
<dbReference type="EMBL" id="CM042889">
    <property type="protein sequence ID" value="KAI4321823.1"/>
    <property type="molecule type" value="Genomic_DNA"/>
</dbReference>
<comment type="caution">
    <text evidence="1">The sequence shown here is derived from an EMBL/GenBank/DDBJ whole genome shotgun (WGS) entry which is preliminary data.</text>
</comment>
<evidence type="ECO:0000313" key="2">
    <source>
        <dbReference type="Proteomes" id="UP001057402"/>
    </source>
</evidence>
<dbReference type="Proteomes" id="UP001057402">
    <property type="component" value="Chromosome 10"/>
</dbReference>
<sequence length="101" mass="10936">MLTSNATMVQVLTARGPSRENLSQVAVMSMLENSSLLIPVCPAKAALTSHHGIDRGHRVESFFSRIEGKMKGKNTCQRVSLHPNFGLFVGNGGFTNSLYSV</sequence>
<evidence type="ECO:0000313" key="1">
    <source>
        <dbReference type="EMBL" id="KAI4321823.1"/>
    </source>
</evidence>
<name>A0ACB9MBY7_9MYRT</name>
<proteinExistence type="predicted"/>
<protein>
    <submittedName>
        <fullName evidence="1">Uncharacterized protein</fullName>
    </submittedName>
</protein>
<organism evidence="1 2">
    <name type="scientific">Melastoma candidum</name>
    <dbReference type="NCBI Taxonomy" id="119954"/>
    <lineage>
        <taxon>Eukaryota</taxon>
        <taxon>Viridiplantae</taxon>
        <taxon>Streptophyta</taxon>
        <taxon>Embryophyta</taxon>
        <taxon>Tracheophyta</taxon>
        <taxon>Spermatophyta</taxon>
        <taxon>Magnoliopsida</taxon>
        <taxon>eudicotyledons</taxon>
        <taxon>Gunneridae</taxon>
        <taxon>Pentapetalae</taxon>
        <taxon>rosids</taxon>
        <taxon>malvids</taxon>
        <taxon>Myrtales</taxon>
        <taxon>Melastomataceae</taxon>
        <taxon>Melastomatoideae</taxon>
        <taxon>Melastomateae</taxon>
        <taxon>Melastoma</taxon>
    </lineage>
</organism>
<reference evidence="2" key="1">
    <citation type="journal article" date="2023" name="Front. Plant Sci.">
        <title>Chromosomal-level genome assembly of Melastoma candidum provides insights into trichome evolution.</title>
        <authorList>
            <person name="Zhong Y."/>
            <person name="Wu W."/>
            <person name="Sun C."/>
            <person name="Zou P."/>
            <person name="Liu Y."/>
            <person name="Dai S."/>
            <person name="Zhou R."/>
        </authorList>
    </citation>
    <scope>NUCLEOTIDE SEQUENCE [LARGE SCALE GENOMIC DNA]</scope>
</reference>
<accession>A0ACB9MBY7</accession>
<gene>
    <name evidence="1" type="ORF">MLD38_035157</name>
</gene>